<dbReference type="AlphaFoldDB" id="A0A1H6VHT7"/>
<dbReference type="InterPro" id="IPR027417">
    <property type="entry name" value="P-loop_NTPase"/>
</dbReference>
<feature type="coiled-coil region" evidence="1">
    <location>
        <begin position="183"/>
        <end position="234"/>
    </location>
</feature>
<dbReference type="STRING" id="1130080.SAMN04488113_14510"/>
<dbReference type="SUPFAM" id="SSF52540">
    <property type="entry name" value="P-loop containing nucleoside triphosphate hydrolases"/>
    <property type="match status" value="1"/>
</dbReference>
<dbReference type="EMBL" id="FNYW01000045">
    <property type="protein sequence ID" value="SEI99755.1"/>
    <property type="molecule type" value="Genomic_DNA"/>
</dbReference>
<keyword evidence="2" id="KW-0472">Membrane</keyword>
<reference evidence="5" key="1">
    <citation type="submission" date="2016-10" db="EMBL/GenBank/DDBJ databases">
        <authorList>
            <person name="Varghese N."/>
            <person name="Submissions S."/>
        </authorList>
    </citation>
    <scope>NUCLEOTIDE SEQUENCE [LARGE SCALE GENOMIC DNA]</scope>
    <source>
        <strain evidence="5">DSM 25751</strain>
    </source>
</reference>
<keyword evidence="2" id="KW-1133">Transmembrane helix</keyword>
<name>A0A1H6VHT7_9LACT</name>
<feature type="transmembrane region" description="Helical" evidence="2">
    <location>
        <begin position="469"/>
        <end position="485"/>
    </location>
</feature>
<feature type="coiled-coil region" evidence="1">
    <location>
        <begin position="274"/>
        <end position="338"/>
    </location>
</feature>
<evidence type="ECO:0000313" key="4">
    <source>
        <dbReference type="EMBL" id="SEI99755.1"/>
    </source>
</evidence>
<feature type="coiled-coil region" evidence="1">
    <location>
        <begin position="717"/>
        <end position="744"/>
    </location>
</feature>
<feature type="coiled-coil region" evidence="1">
    <location>
        <begin position="376"/>
        <end position="403"/>
    </location>
</feature>
<evidence type="ECO:0000256" key="2">
    <source>
        <dbReference type="SAM" id="Phobius"/>
    </source>
</evidence>
<dbReference type="RefSeq" id="WP_091636386.1">
    <property type="nucleotide sequence ID" value="NZ_FNYW01000045.1"/>
</dbReference>
<organism evidence="4 5">
    <name type="scientific">Alkalibacterium gilvum</name>
    <dbReference type="NCBI Taxonomy" id="1130080"/>
    <lineage>
        <taxon>Bacteria</taxon>
        <taxon>Bacillati</taxon>
        <taxon>Bacillota</taxon>
        <taxon>Bacilli</taxon>
        <taxon>Lactobacillales</taxon>
        <taxon>Carnobacteriaceae</taxon>
        <taxon>Alkalibacterium</taxon>
    </lineage>
</organism>
<dbReference type="Gene3D" id="3.40.50.300">
    <property type="entry name" value="P-loop containing nucleotide triphosphate hydrolases"/>
    <property type="match status" value="2"/>
</dbReference>
<dbReference type="PANTHER" id="PTHR41259">
    <property type="entry name" value="DOUBLE-STRAND BREAK REPAIR RAD50 ATPASE, PUTATIVE-RELATED"/>
    <property type="match status" value="1"/>
</dbReference>
<dbReference type="PANTHER" id="PTHR41259:SF1">
    <property type="entry name" value="DOUBLE-STRAND BREAK REPAIR RAD50 ATPASE, PUTATIVE-RELATED"/>
    <property type="match status" value="1"/>
</dbReference>
<evidence type="ECO:0000256" key="1">
    <source>
        <dbReference type="SAM" id="Coils"/>
    </source>
</evidence>
<keyword evidence="1" id="KW-0175">Coiled coil</keyword>
<protein>
    <submittedName>
        <fullName evidence="4">Uncharacterized protein YhaN</fullName>
    </submittedName>
</protein>
<accession>A0A1H6VHT7</accession>
<sequence length="928" mass="109658">MIIKKMIIYGYGKWIDTEFDIDASFQLFFGENEAGKSTIMSFIHSVFFGFPTRHSSLNRYEPNESSRYGGKIIIQDKRFGEVSIERVSGKVTGDVVVQLEDGTTGNEAMLTTLFYNKTRSFYESIYSFDLKGIENIQNMGKEQLNRFFLSVGALGHEKYLKQADYYNAQADKLFKPMGRNPKINQLKAALKSKAIEVEKAKEKNETYIDLMKQHIEKQEQLKIIESKLSKTEKELNYFDQLSRHEETLAEIDEIKAYLKNKPVLKLPEDGLYQLRQINNDTESYQNEINERQERQKNLQKEYKPSKELVLYQENEEHLKQFENNLDFWEDQAHSLQLKMKDLGNIEQMIAEMKIREDISLSDSLPIELKTSELDYLNTTRERLEKSEVELSDLQDKQKNITHKININNDMIDKIEPKLLSLSGFNKLKEMNEEGGEPGKGKRQAHLVPMIASAVTFFSSIYLFTVEPVYGVAFFILFIVLTYATWREHTSLNKQENKEQHTYYEQKNLRSQWKEMLAMNDVYQSEYKDTLNQIDRLETTKQLIQKDFGQWKKDHLFPASITLLNIDEKRDIYEKIRELSNKEAGVKQTIETIEMKLSNHLSDFERVFKRDFLTENTLEKFKEMRNIYREIKNEQRGMQEYIKQTETIQNEINYFVGKVNELKSTKQQFIHSLELEREGDVYDIYAEQDIIQEKRMRLSMLLAKLPPRDDQNEIKYEVTNLDVNMKKLSEEKRTLLEQQKEINKNIMADEMTLKQLEDGGLYSEILQTFENEKSYYQEIVYKWTTFKTAAGIIEKTLHYAKKDNLPQALSVAETYFSFLTNDKYKKLQFEQETLFIIDKWGNKWKSEDLSRGTVEPLYISLRLAFVKTAKEKIQFPILIDDPFVNLDNQRVKKMYELLSKFDENIQIIYFSFDPRIQAFIGDDKYVYLN</sequence>
<keyword evidence="2" id="KW-0812">Transmembrane</keyword>
<dbReference type="Pfam" id="PF13514">
    <property type="entry name" value="AAA_27"/>
    <property type="match status" value="1"/>
</dbReference>
<feature type="domain" description="YhaN AAA" evidence="3">
    <location>
        <begin position="1"/>
        <end position="206"/>
    </location>
</feature>
<evidence type="ECO:0000259" key="3">
    <source>
        <dbReference type="Pfam" id="PF13514"/>
    </source>
</evidence>
<dbReference type="OrthoDB" id="9764467at2"/>
<gene>
    <name evidence="4" type="ORF">SAMN04488113_14510</name>
</gene>
<feature type="coiled-coil region" evidence="1">
    <location>
        <begin position="519"/>
        <end position="546"/>
    </location>
</feature>
<feature type="transmembrane region" description="Helical" evidence="2">
    <location>
        <begin position="446"/>
        <end position="463"/>
    </location>
</feature>
<dbReference type="InterPro" id="IPR038734">
    <property type="entry name" value="YhaN_AAA"/>
</dbReference>
<proteinExistence type="predicted"/>
<keyword evidence="5" id="KW-1185">Reference proteome</keyword>
<dbReference type="Proteomes" id="UP000198564">
    <property type="component" value="Unassembled WGS sequence"/>
</dbReference>
<evidence type="ECO:0000313" key="5">
    <source>
        <dbReference type="Proteomes" id="UP000198564"/>
    </source>
</evidence>